<evidence type="ECO:0000313" key="1">
    <source>
        <dbReference type="EMBL" id="JAD45632.1"/>
    </source>
</evidence>
<sequence length="18" mass="2226">MTTFPVQLKSRSRKNWDM</sequence>
<name>A0A0A9AEY8_ARUDO</name>
<reference evidence="1" key="2">
    <citation type="journal article" date="2015" name="Data Brief">
        <title>Shoot transcriptome of the giant reed, Arundo donax.</title>
        <authorList>
            <person name="Barrero R.A."/>
            <person name="Guerrero F.D."/>
            <person name="Moolhuijzen P."/>
            <person name="Goolsby J.A."/>
            <person name="Tidwell J."/>
            <person name="Bellgard S.E."/>
            <person name="Bellgard M.I."/>
        </authorList>
    </citation>
    <scope>NUCLEOTIDE SEQUENCE</scope>
    <source>
        <tissue evidence="1">Shoot tissue taken approximately 20 cm above the soil surface</tissue>
    </source>
</reference>
<proteinExistence type="predicted"/>
<accession>A0A0A9AEY8</accession>
<protein>
    <submittedName>
        <fullName evidence="1">Uncharacterized protein</fullName>
    </submittedName>
</protein>
<dbReference type="AlphaFoldDB" id="A0A0A9AEY8"/>
<dbReference type="EMBL" id="GBRH01252263">
    <property type="protein sequence ID" value="JAD45632.1"/>
    <property type="molecule type" value="Transcribed_RNA"/>
</dbReference>
<organism evidence="1">
    <name type="scientific">Arundo donax</name>
    <name type="common">Giant reed</name>
    <name type="synonym">Donax arundinaceus</name>
    <dbReference type="NCBI Taxonomy" id="35708"/>
    <lineage>
        <taxon>Eukaryota</taxon>
        <taxon>Viridiplantae</taxon>
        <taxon>Streptophyta</taxon>
        <taxon>Embryophyta</taxon>
        <taxon>Tracheophyta</taxon>
        <taxon>Spermatophyta</taxon>
        <taxon>Magnoliopsida</taxon>
        <taxon>Liliopsida</taxon>
        <taxon>Poales</taxon>
        <taxon>Poaceae</taxon>
        <taxon>PACMAD clade</taxon>
        <taxon>Arundinoideae</taxon>
        <taxon>Arundineae</taxon>
        <taxon>Arundo</taxon>
    </lineage>
</organism>
<reference evidence="1" key="1">
    <citation type="submission" date="2014-09" db="EMBL/GenBank/DDBJ databases">
        <authorList>
            <person name="Magalhaes I.L.F."/>
            <person name="Oliveira U."/>
            <person name="Santos F.R."/>
            <person name="Vidigal T.H.D.A."/>
            <person name="Brescovit A.D."/>
            <person name="Santos A.J."/>
        </authorList>
    </citation>
    <scope>NUCLEOTIDE SEQUENCE</scope>
    <source>
        <tissue evidence="1">Shoot tissue taken approximately 20 cm above the soil surface</tissue>
    </source>
</reference>